<evidence type="ECO:0000256" key="5">
    <source>
        <dbReference type="SAM" id="Phobius"/>
    </source>
</evidence>
<keyword evidence="3" id="KW-0131">Cell cycle</keyword>
<evidence type="ECO:0000256" key="4">
    <source>
        <dbReference type="SAM" id="MobiDB-lite"/>
    </source>
</evidence>
<keyword evidence="1" id="KW-0132">Cell division</keyword>
<dbReference type="GO" id="GO:0051301">
    <property type="term" value="P:cell division"/>
    <property type="evidence" value="ECO:0007669"/>
    <property type="project" value="UniProtKB-KW"/>
</dbReference>
<accession>A0A914YR96</accession>
<name>A0A914YR96_9BILA</name>
<evidence type="ECO:0000313" key="6">
    <source>
        <dbReference type="Proteomes" id="UP000887577"/>
    </source>
</evidence>
<organism evidence="6 7">
    <name type="scientific">Panagrolaimus superbus</name>
    <dbReference type="NCBI Taxonomy" id="310955"/>
    <lineage>
        <taxon>Eukaryota</taxon>
        <taxon>Metazoa</taxon>
        <taxon>Ecdysozoa</taxon>
        <taxon>Nematoda</taxon>
        <taxon>Chromadorea</taxon>
        <taxon>Rhabditida</taxon>
        <taxon>Tylenchina</taxon>
        <taxon>Panagrolaimomorpha</taxon>
        <taxon>Panagrolaimoidea</taxon>
        <taxon>Panagrolaimidae</taxon>
        <taxon>Panagrolaimus</taxon>
    </lineage>
</organism>
<protein>
    <submittedName>
        <fullName evidence="7">Uncharacterized protein</fullName>
    </submittedName>
</protein>
<feature type="transmembrane region" description="Helical" evidence="5">
    <location>
        <begin position="740"/>
        <end position="760"/>
    </location>
</feature>
<evidence type="ECO:0000313" key="7">
    <source>
        <dbReference type="WBParaSite" id="PSU_v2.g19905.t1"/>
    </source>
</evidence>
<dbReference type="InterPro" id="IPR024990">
    <property type="entry name" value="Apc1"/>
</dbReference>
<keyword evidence="5" id="KW-1133">Transmembrane helix</keyword>
<sequence>MSEKEDMVVPRSWKYVHRESDVFLDNSDDQNTSKKFYSRIVKQHVYSKWVCYLMRKEVAIERCEYRVNAAICYNGRSSDKLRSIKTDFYINNALYTKMEDNEHMKEYLVLVGDDRIMFWKVENGDCAVISVPFRIEKVFSSEFGIIIERARVVGEEKSGEIPCTIYSLVHPFSEILPVIYKDSYGEDTWYAFSHQRMTLIPSTFDNTGKYFLGYDTEHEKHYVFALRRCTPSEKTDAAKVLTSPFVLPTGSPGSNSTASFSHIRSAVLGSNRSSQSLSARRNAHGTDTPLRRSFRNRAKPKSSKTPVPELNVSYVSSIYSCRSHEQSMLRNIRHTFRVFDLNGVETDELDVDYMFDCVWFEKWGNGIITPQNCCTPTNLTPKSILSRRDNITPTFPAVNFADKVCEENITPSPLFHKRPIQHTPVKPVSFKNDLSSKNSMEIPEEDTCDFKNAKDYSNERLLAVLDQLILRHRNRILQTTIPKEAQKEPRDEQPIAAKDYIKARKNIMKYYTRLMQKGVRSGNKSVKAFYALLLYRKELYQVVKNELKAKASGYVPSRAASRFFVTTDLSGQKYLCFLPSNESTLKMLKWNFEKDALIFLSTVTAFDAVNIPGNNMMAVLNNSAVTLYTGDNVIGTLVTKPFRHSTHELLQFIESYDKTIIVKAQNKKRLFVQNVLFDLDLISSTQIEKLFKAIFSTLPIEKSVKFYSTWYSVNRFGSLDNTVLIKKSFLLELPLMIDHFFTSLGLQVTGLTCMAFVCFFPKHSDMKFTFFYH</sequence>
<evidence type="ECO:0000256" key="3">
    <source>
        <dbReference type="ARBA" id="ARBA00023306"/>
    </source>
</evidence>
<evidence type="ECO:0000256" key="1">
    <source>
        <dbReference type="ARBA" id="ARBA00022618"/>
    </source>
</evidence>
<feature type="region of interest" description="Disordered" evidence="4">
    <location>
        <begin position="271"/>
        <end position="307"/>
    </location>
</feature>
<dbReference type="GO" id="GO:0070979">
    <property type="term" value="P:protein K11-linked ubiquitination"/>
    <property type="evidence" value="ECO:0007669"/>
    <property type="project" value="TreeGrafter"/>
</dbReference>
<keyword evidence="5" id="KW-0812">Transmembrane</keyword>
<dbReference type="GO" id="GO:0031145">
    <property type="term" value="P:anaphase-promoting complex-dependent catabolic process"/>
    <property type="evidence" value="ECO:0007669"/>
    <property type="project" value="TreeGrafter"/>
</dbReference>
<dbReference type="PANTHER" id="PTHR12827">
    <property type="entry name" value="MEIOTIC CHECKPOINT REGULATOR TSG24 FAMILY MEMBER"/>
    <property type="match status" value="1"/>
</dbReference>
<dbReference type="GO" id="GO:0007091">
    <property type="term" value="P:metaphase/anaphase transition of mitotic cell cycle"/>
    <property type="evidence" value="ECO:0007669"/>
    <property type="project" value="TreeGrafter"/>
</dbReference>
<dbReference type="GO" id="GO:0060090">
    <property type="term" value="F:molecular adaptor activity"/>
    <property type="evidence" value="ECO:0007669"/>
    <property type="project" value="TreeGrafter"/>
</dbReference>
<keyword evidence="6" id="KW-1185">Reference proteome</keyword>
<evidence type="ECO:0000256" key="2">
    <source>
        <dbReference type="ARBA" id="ARBA00022776"/>
    </source>
</evidence>
<dbReference type="GO" id="GO:0005680">
    <property type="term" value="C:anaphase-promoting complex"/>
    <property type="evidence" value="ECO:0007669"/>
    <property type="project" value="InterPro"/>
</dbReference>
<keyword evidence="2" id="KW-0498">Mitosis</keyword>
<dbReference type="Proteomes" id="UP000887577">
    <property type="component" value="Unplaced"/>
</dbReference>
<keyword evidence="5" id="KW-0472">Membrane</keyword>
<dbReference type="WBParaSite" id="PSU_v2.g19905.t1">
    <property type="protein sequence ID" value="PSU_v2.g19905.t1"/>
    <property type="gene ID" value="PSU_v2.g19905"/>
</dbReference>
<dbReference type="PANTHER" id="PTHR12827:SF3">
    <property type="entry name" value="ANAPHASE-PROMOTING COMPLEX SUBUNIT 1"/>
    <property type="match status" value="1"/>
</dbReference>
<proteinExistence type="predicted"/>
<reference evidence="7" key="1">
    <citation type="submission" date="2022-11" db="UniProtKB">
        <authorList>
            <consortium name="WormBaseParasite"/>
        </authorList>
    </citation>
    <scope>IDENTIFICATION</scope>
</reference>
<feature type="compositionally biased region" description="Basic residues" evidence="4">
    <location>
        <begin position="292"/>
        <end position="302"/>
    </location>
</feature>
<dbReference type="AlphaFoldDB" id="A0A914YR96"/>